<organism evidence="2">
    <name type="scientific">Aspergillus niger</name>
    <dbReference type="NCBI Taxonomy" id="5061"/>
    <lineage>
        <taxon>Eukaryota</taxon>
        <taxon>Fungi</taxon>
        <taxon>Dikarya</taxon>
        <taxon>Ascomycota</taxon>
        <taxon>Pezizomycotina</taxon>
        <taxon>Eurotiomycetes</taxon>
        <taxon>Eurotiomycetidae</taxon>
        <taxon>Eurotiales</taxon>
        <taxon>Aspergillaceae</taxon>
        <taxon>Aspergillus</taxon>
        <taxon>Aspergillus subgen. Circumdati</taxon>
    </lineage>
</organism>
<reference evidence="2" key="2">
    <citation type="submission" date="2025-08" db="UniProtKB">
        <authorList>
            <consortium name="RefSeq"/>
        </authorList>
    </citation>
    <scope>IDENTIFICATION</scope>
</reference>
<evidence type="ECO:0000313" key="2">
    <source>
        <dbReference type="RefSeq" id="XP_059604787.1"/>
    </source>
</evidence>
<feature type="region of interest" description="Disordered" evidence="1">
    <location>
        <begin position="132"/>
        <end position="171"/>
    </location>
</feature>
<dbReference type="KEGG" id="ang:An16g04360"/>
<name>A0AAJ8BWQ9_ASPNG</name>
<protein>
    <submittedName>
        <fullName evidence="2">Uncharacterized protein</fullName>
    </submittedName>
</protein>
<dbReference type="GeneID" id="84593396"/>
<sequence>MVPDRQVPTGCHGSPTIQTTPWPETAKRASVHSYDIIARAHDNRPRRSFEDACILTQARDCARLSEFGQIEFSEPCTTSTSETVRLLEVVRTRGGSFPIEAKKLWVSMCTRSHAAKERDESGAHRLELREEATGISAAAGASDDDGGEERSGGVSGPKLLHSQGGRGGRERGEWEWVRYLSGHASTPASTAEQKEGGRLPRICHYDSATR</sequence>
<feature type="compositionally biased region" description="Basic and acidic residues" evidence="1">
    <location>
        <begin position="192"/>
        <end position="210"/>
    </location>
</feature>
<accession>A0AAJ8BWQ9</accession>
<feature type="region of interest" description="Disordered" evidence="1">
    <location>
        <begin position="1"/>
        <end position="22"/>
    </location>
</feature>
<evidence type="ECO:0000256" key="1">
    <source>
        <dbReference type="SAM" id="MobiDB-lite"/>
    </source>
</evidence>
<dbReference type="RefSeq" id="XP_059604787.1">
    <property type="nucleotide sequence ID" value="XM_059745096.1"/>
</dbReference>
<dbReference type="VEuPathDB" id="FungiDB:An16g04360"/>
<reference evidence="2" key="1">
    <citation type="submission" date="2025-02" db="EMBL/GenBank/DDBJ databases">
        <authorList>
            <consortium name="NCBI Genome Project"/>
        </authorList>
    </citation>
    <scope>NUCLEOTIDE SEQUENCE</scope>
</reference>
<feature type="region of interest" description="Disordered" evidence="1">
    <location>
        <begin position="183"/>
        <end position="210"/>
    </location>
</feature>
<dbReference type="AlphaFoldDB" id="A0AAJ8BWQ9"/>
<proteinExistence type="predicted"/>
<gene>
    <name evidence="2" type="ORF">An16g04360</name>
</gene>